<evidence type="ECO:0000259" key="6">
    <source>
        <dbReference type="PROSITE" id="PS51194"/>
    </source>
</evidence>
<feature type="domain" description="Helicase ATP-binding" evidence="5">
    <location>
        <begin position="475"/>
        <end position="851"/>
    </location>
</feature>
<dbReference type="GO" id="GO:0006281">
    <property type="term" value="P:DNA repair"/>
    <property type="evidence" value="ECO:0007669"/>
    <property type="project" value="TreeGrafter"/>
</dbReference>
<evidence type="ECO:0000313" key="8">
    <source>
        <dbReference type="Proteomes" id="UP000294933"/>
    </source>
</evidence>
<dbReference type="InterPro" id="IPR050628">
    <property type="entry name" value="SNF2_RAD54_helicase_TF"/>
</dbReference>
<proteinExistence type="predicted"/>
<reference evidence="7 8" key="1">
    <citation type="submission" date="2018-06" db="EMBL/GenBank/DDBJ databases">
        <title>A transcriptomic atlas of mushroom development highlights an independent origin of complex multicellularity.</title>
        <authorList>
            <consortium name="DOE Joint Genome Institute"/>
            <person name="Krizsan K."/>
            <person name="Almasi E."/>
            <person name="Merenyi Z."/>
            <person name="Sahu N."/>
            <person name="Viragh M."/>
            <person name="Koszo T."/>
            <person name="Mondo S."/>
            <person name="Kiss B."/>
            <person name="Balint B."/>
            <person name="Kues U."/>
            <person name="Barry K."/>
            <person name="Hegedus J.C."/>
            <person name="Henrissat B."/>
            <person name="Johnson J."/>
            <person name="Lipzen A."/>
            <person name="Ohm R."/>
            <person name="Nagy I."/>
            <person name="Pangilinan J."/>
            <person name="Yan J."/>
            <person name="Xiong Y."/>
            <person name="Grigoriev I.V."/>
            <person name="Hibbett D.S."/>
            <person name="Nagy L.G."/>
        </authorList>
    </citation>
    <scope>NUCLEOTIDE SEQUENCE [LARGE SCALE GENOMIC DNA]</scope>
    <source>
        <strain evidence="7 8">SZMC22713</strain>
    </source>
</reference>
<dbReference type="EMBL" id="ML170158">
    <property type="protein sequence ID" value="TDL28201.1"/>
    <property type="molecule type" value="Genomic_DNA"/>
</dbReference>
<dbReference type="Gene3D" id="3.40.50.300">
    <property type="entry name" value="P-loop containing nucleotide triphosphate hydrolases"/>
    <property type="match status" value="1"/>
</dbReference>
<dbReference type="GO" id="GO:0008094">
    <property type="term" value="F:ATP-dependent activity, acting on DNA"/>
    <property type="evidence" value="ECO:0007669"/>
    <property type="project" value="TreeGrafter"/>
</dbReference>
<name>A0A4Y7QLT2_9AGAM</name>
<dbReference type="InterPro" id="IPR038718">
    <property type="entry name" value="SNF2-like_sf"/>
</dbReference>
<evidence type="ECO:0000256" key="4">
    <source>
        <dbReference type="SAM" id="MobiDB-lite"/>
    </source>
</evidence>
<feature type="region of interest" description="Disordered" evidence="4">
    <location>
        <begin position="1"/>
        <end position="173"/>
    </location>
</feature>
<evidence type="ECO:0000259" key="5">
    <source>
        <dbReference type="PROSITE" id="PS51192"/>
    </source>
</evidence>
<dbReference type="CDD" id="cd18008">
    <property type="entry name" value="DEXDc_SHPRH-like"/>
    <property type="match status" value="1"/>
</dbReference>
<feature type="compositionally biased region" description="Pro residues" evidence="4">
    <location>
        <begin position="157"/>
        <end position="173"/>
    </location>
</feature>
<protein>
    <recommendedName>
        <fullName evidence="9">P-loop containing nucleoside triphosphate hydrolase protein</fullName>
    </recommendedName>
</protein>
<organism evidence="7 8">
    <name type="scientific">Rickenella mellea</name>
    <dbReference type="NCBI Taxonomy" id="50990"/>
    <lineage>
        <taxon>Eukaryota</taxon>
        <taxon>Fungi</taxon>
        <taxon>Dikarya</taxon>
        <taxon>Basidiomycota</taxon>
        <taxon>Agaricomycotina</taxon>
        <taxon>Agaricomycetes</taxon>
        <taxon>Hymenochaetales</taxon>
        <taxon>Rickenellaceae</taxon>
        <taxon>Rickenella</taxon>
    </lineage>
</organism>
<dbReference type="InterPro" id="IPR001650">
    <property type="entry name" value="Helicase_C-like"/>
</dbReference>
<keyword evidence="1" id="KW-0547">Nucleotide-binding</keyword>
<sequence length="1351" mass="147213">MTTHSPHSSAHPPGAFCMQEPSPFSRPPRIDLTADDEEINDARRVKRLRAEHYNLSASDRSRSPSSVGSVETPSPAISSAQISPKGDQLQLPPLVNRTLSGLPQHTSYRPHFAGPSNSSAFFPSRTQSIARSPSVSSIPAVDPQPQKRQIIDLTSSPSPPPPSIVQQLPPPRPPLPSIPVVNGLSPEIPPKTPVCIGQLTVTALVLYPIAYLQTQPPQPGVNPVSTEWALVRLQYDATSKARNPSAEETIQIKTPQVKTLTGEVQGGESFGVVEQKVATVLGPMLAKGLIRLDAKVRRGVPNLPILPLQMLVHTPKGNVPIVSGYLQQSGLLLDHPSPCFDLSRLPHLLYFNPHNPPPGGHARNLLGQNRFGYSGAGGNRWSTPAVAGKSVEVQRSQVDEMFKSLKSGDDLEETEPTADVATKLYPHQKKALTFLLEREGELTRPGVSSSLWQKRINPHSRVTSWVNLVSQREVFQEPKECKGSLLADDMGLGKTITCVSLIAATLESAQAFASLPLPPPPRPPLEHSNSAPSLSASHFAGSVWGMPDTITPSHASTSTKGKASAAKAQEKAEAEYIRARRIKCRSRATLIICPLSTVMNWEEQFREHWAGEVQVMGGGGGNPCAPQSQQQQQPPFAQFSFDSQGSSDVQMTGSTGVSEVVECKLPSTSTINAVPARVRKGNTVRVYVYHGNARRPDPAFLADFDAVITTYATLASEFSKQSKSLAACDGCADDDDDDDDGEGGSDSGGAVECDEHGNQVLKLPKAKDKKSLKRKKTAMMLNGAPEQSSPLQSIHWFRVVLDEAHSIKETSTVGSRASCDLAADRRLCLTGTPVQNKLDDVFALIKFLRLEPFDEKSVWQEFIGVPVKFGQPLGVARLQTIMKCITLRRTKESKAQNGETILSLPPRRDELRYLKFDEQEQSIYNEFFKESKAEFNELSDKNEVMKNYVGILQKILRLRQICDHFELVEGKGPQGSVTNYEDIVADIAKDGINVSRAYAIFCLLRESGTAQCVECGCELGASEAGQSESGGLDSETSAPTKRGRKGKGKDNASSRGPTRPGSPALPRPILSRCQHLFCLECFRQCIFPGWPNVAPEVGRSCSACQTGLTVVDAVEVSGDPAADGASANGKKRAVKKEKRVKGTGMLDKFHPSTKVKALLGDLVVFSRANQFSANYDPSTIEVQMVDEHGNNVDDGPIKTVVFSQWTSMLDKVEDALEAAGIRYDRLDGTMKRDERTRAMDNLKHDPGCEVLLVSLKAGGVGLNLTAAQRVYLMDPYWNPAVENQAVDRIHRLGQTRPVTTVKLIIENTIEARLLEVQKKKTELANMTLGQHLSKAEMLQRRMEELNQLFGG</sequence>
<feature type="compositionally biased region" description="Low complexity" evidence="4">
    <location>
        <begin position="1023"/>
        <end position="1032"/>
    </location>
</feature>
<keyword evidence="8" id="KW-1185">Reference proteome</keyword>
<dbReference type="SMART" id="SM00487">
    <property type="entry name" value="DEXDc"/>
    <property type="match status" value="1"/>
</dbReference>
<feature type="compositionally biased region" description="Acidic residues" evidence="4">
    <location>
        <begin position="731"/>
        <end position="743"/>
    </location>
</feature>
<feature type="region of interest" description="Disordered" evidence="4">
    <location>
        <begin position="729"/>
        <end position="754"/>
    </location>
</feature>
<feature type="compositionally biased region" description="Polar residues" evidence="4">
    <location>
        <begin position="115"/>
        <end position="137"/>
    </location>
</feature>
<dbReference type="PANTHER" id="PTHR45626:SF52">
    <property type="entry name" value="SINGLE-STRANDED DNA-DEPENDENT ATPASE (EUROFUNG)"/>
    <property type="match status" value="1"/>
</dbReference>
<dbReference type="SUPFAM" id="SSF52540">
    <property type="entry name" value="P-loop containing nucleoside triphosphate hydrolases"/>
    <property type="match status" value="2"/>
</dbReference>
<dbReference type="Pfam" id="PF00176">
    <property type="entry name" value="SNF2-rel_dom"/>
    <property type="match status" value="2"/>
</dbReference>
<feature type="compositionally biased region" description="Basic and acidic residues" evidence="4">
    <location>
        <begin position="40"/>
        <end position="52"/>
    </location>
</feature>
<dbReference type="PROSITE" id="PS51192">
    <property type="entry name" value="HELICASE_ATP_BIND_1"/>
    <property type="match status" value="1"/>
</dbReference>
<evidence type="ECO:0000256" key="3">
    <source>
        <dbReference type="ARBA" id="ARBA00022840"/>
    </source>
</evidence>
<dbReference type="SMART" id="SM00490">
    <property type="entry name" value="HELICc"/>
    <property type="match status" value="1"/>
</dbReference>
<keyword evidence="3" id="KW-0067">ATP-binding</keyword>
<dbReference type="GO" id="GO:0005524">
    <property type="term" value="F:ATP binding"/>
    <property type="evidence" value="ECO:0007669"/>
    <property type="project" value="UniProtKB-KW"/>
</dbReference>
<feature type="compositionally biased region" description="Polar residues" evidence="4">
    <location>
        <begin position="97"/>
        <end position="107"/>
    </location>
</feature>
<feature type="region of interest" description="Disordered" evidence="4">
    <location>
        <begin position="1023"/>
        <end position="1066"/>
    </location>
</feature>
<dbReference type="CDD" id="cd18793">
    <property type="entry name" value="SF2_C_SNF"/>
    <property type="match status" value="1"/>
</dbReference>
<dbReference type="GO" id="GO:0016787">
    <property type="term" value="F:hydrolase activity"/>
    <property type="evidence" value="ECO:0007669"/>
    <property type="project" value="UniProtKB-KW"/>
</dbReference>
<dbReference type="InterPro" id="IPR000330">
    <property type="entry name" value="SNF2_N"/>
</dbReference>
<dbReference type="InterPro" id="IPR014001">
    <property type="entry name" value="Helicase_ATP-bd"/>
</dbReference>
<dbReference type="InterPro" id="IPR049730">
    <property type="entry name" value="SNF2/RAD54-like_C"/>
</dbReference>
<keyword evidence="2" id="KW-0378">Hydrolase</keyword>
<feature type="domain" description="Helicase C-terminal" evidence="6">
    <location>
        <begin position="1184"/>
        <end position="1332"/>
    </location>
</feature>
<dbReference type="OrthoDB" id="448448at2759"/>
<dbReference type="PROSITE" id="PS51194">
    <property type="entry name" value="HELICASE_CTER"/>
    <property type="match status" value="1"/>
</dbReference>
<gene>
    <name evidence="7" type="ORF">BD410DRAFT_824903</name>
</gene>
<evidence type="ECO:0000256" key="1">
    <source>
        <dbReference type="ARBA" id="ARBA00022741"/>
    </source>
</evidence>
<evidence type="ECO:0000256" key="2">
    <source>
        <dbReference type="ARBA" id="ARBA00022801"/>
    </source>
</evidence>
<dbReference type="PANTHER" id="PTHR45626">
    <property type="entry name" value="TRANSCRIPTION TERMINATION FACTOR 2-RELATED"/>
    <property type="match status" value="1"/>
</dbReference>
<dbReference type="VEuPathDB" id="FungiDB:BD410DRAFT_824903"/>
<accession>A0A4Y7QLT2</accession>
<evidence type="ECO:0000313" key="7">
    <source>
        <dbReference type="EMBL" id="TDL28201.1"/>
    </source>
</evidence>
<dbReference type="Gene3D" id="3.40.50.10810">
    <property type="entry name" value="Tandem AAA-ATPase domain"/>
    <property type="match status" value="2"/>
</dbReference>
<dbReference type="GO" id="GO:0005634">
    <property type="term" value="C:nucleus"/>
    <property type="evidence" value="ECO:0007669"/>
    <property type="project" value="TreeGrafter"/>
</dbReference>
<dbReference type="InterPro" id="IPR027417">
    <property type="entry name" value="P-loop_NTPase"/>
</dbReference>
<evidence type="ECO:0008006" key="9">
    <source>
        <dbReference type="Google" id="ProtNLM"/>
    </source>
</evidence>
<dbReference type="STRING" id="50990.A0A4Y7QLT2"/>
<dbReference type="Pfam" id="PF00271">
    <property type="entry name" value="Helicase_C"/>
    <property type="match status" value="1"/>
</dbReference>
<dbReference type="Proteomes" id="UP000294933">
    <property type="component" value="Unassembled WGS sequence"/>
</dbReference>
<feature type="compositionally biased region" description="Low complexity" evidence="4">
    <location>
        <begin position="63"/>
        <end position="84"/>
    </location>
</feature>